<dbReference type="AlphaFoldDB" id="A0AAC9IVV1"/>
<dbReference type="InterPro" id="IPR011051">
    <property type="entry name" value="RmlC_Cupin_sf"/>
</dbReference>
<organism evidence="3 4">
    <name type="scientific">Polynucleobacter asymbioticus</name>
    <dbReference type="NCBI Taxonomy" id="576611"/>
    <lineage>
        <taxon>Bacteria</taxon>
        <taxon>Pseudomonadati</taxon>
        <taxon>Pseudomonadota</taxon>
        <taxon>Betaproteobacteria</taxon>
        <taxon>Burkholderiales</taxon>
        <taxon>Burkholderiaceae</taxon>
        <taxon>Polynucleobacter</taxon>
    </lineage>
</organism>
<dbReference type="RefSeq" id="WP_081354864.1">
    <property type="nucleotide sequence ID" value="NZ_CP015016.1"/>
</dbReference>
<protein>
    <recommendedName>
        <fullName evidence="5">Cupin type-1 domain-containing protein</fullName>
    </recommendedName>
</protein>
<dbReference type="SUPFAM" id="SSF51182">
    <property type="entry name" value="RmlC-like cupins"/>
    <property type="match status" value="1"/>
</dbReference>
<dbReference type="Proteomes" id="UP000182060">
    <property type="component" value="Chromosome"/>
</dbReference>
<proteinExistence type="predicted"/>
<name>A0AAC9IVV1_9BURK</name>
<keyword evidence="2" id="KW-0732">Signal</keyword>
<dbReference type="CDD" id="cd06989">
    <property type="entry name" value="cupin_DRT102"/>
    <property type="match status" value="1"/>
</dbReference>
<dbReference type="Gene3D" id="2.60.120.10">
    <property type="entry name" value="Jelly Rolls"/>
    <property type="match status" value="1"/>
</dbReference>
<reference evidence="3" key="1">
    <citation type="journal article" date="2017" name="Appl. Environ. Microbiol.">
        <title>Microdiversification of a pelagic Polynucleobacter species is mainly driven by acquisition of genomic islands from a partially interspecific gene pool.</title>
        <authorList>
            <person name="Hoetzinger M."/>
            <person name="Hahn M.W."/>
            <person name="Jezberova J."/>
            <person name="Schmidt J."/>
            <person name="Koll U."/>
        </authorList>
    </citation>
    <scope>NUCLEOTIDE SEQUENCE</scope>
    <source>
        <strain evidence="3">MWH-RechtKol4</strain>
    </source>
</reference>
<evidence type="ECO:0000256" key="1">
    <source>
        <dbReference type="SAM" id="MobiDB-lite"/>
    </source>
</evidence>
<evidence type="ECO:0000313" key="4">
    <source>
        <dbReference type="Proteomes" id="UP000182060"/>
    </source>
</evidence>
<sequence>MKYFSLMQKIIALTFFSILTQQVYAQVTAKDFVVIKPDQVVWGDAPAGVKTAILYGDPNKPGMYVVRNIFPEGIMSSPHFHTQDRFVTVIKGTWYAGTDASWDPATTVGLPAGSMMFHPAGVVHFDGAIKGPTEIQIIGMGPVSTTPSYPNEPRFGKPHKLN</sequence>
<evidence type="ECO:0000313" key="3">
    <source>
        <dbReference type="EMBL" id="APC01728.1"/>
    </source>
</evidence>
<feature type="region of interest" description="Disordered" evidence="1">
    <location>
        <begin position="140"/>
        <end position="162"/>
    </location>
</feature>
<dbReference type="EMBL" id="CP015017">
    <property type="protein sequence ID" value="APC01728.1"/>
    <property type="molecule type" value="Genomic_DNA"/>
</dbReference>
<accession>A0AAC9IVV1</accession>
<feature type="signal peptide" evidence="2">
    <location>
        <begin position="1"/>
        <end position="25"/>
    </location>
</feature>
<dbReference type="InterPro" id="IPR014710">
    <property type="entry name" value="RmlC-like_jellyroll"/>
</dbReference>
<gene>
    <name evidence="3" type="ORF">AOC25_08900</name>
</gene>
<evidence type="ECO:0008006" key="5">
    <source>
        <dbReference type="Google" id="ProtNLM"/>
    </source>
</evidence>
<feature type="chain" id="PRO_5042276015" description="Cupin type-1 domain-containing protein" evidence="2">
    <location>
        <begin position="26"/>
        <end position="162"/>
    </location>
</feature>
<evidence type="ECO:0000256" key="2">
    <source>
        <dbReference type="SAM" id="SignalP"/>
    </source>
</evidence>